<comment type="caution">
    <text evidence="7">The sequence shown here is derived from an EMBL/GenBank/DDBJ whole genome shotgun (WGS) entry which is preliminary data.</text>
</comment>
<protein>
    <submittedName>
        <fullName evidence="7">TetR family transcriptional regulator</fullName>
    </submittedName>
</protein>
<dbReference type="PANTHER" id="PTHR30055:SF234">
    <property type="entry name" value="HTH-TYPE TRANSCRIPTIONAL REGULATOR BETI"/>
    <property type="match status" value="1"/>
</dbReference>
<keyword evidence="2 4" id="KW-0238">DNA-binding</keyword>
<feature type="compositionally biased region" description="Basic residues" evidence="5">
    <location>
        <begin position="222"/>
        <end position="231"/>
    </location>
</feature>
<accession>A0A916XP58</accession>
<sequence length="231" mass="25590">MKAALDAKKTVREYKKKLIIEAAAKLFYEKGFQKTTLDDIASSLGVTKPFVYTYFNSKYSLLEELFDVVYSDLYQGVVGLLEAEEGSPSERLVAFTKVYLLKNIEQRSFTAILLEEEKNLSPEKIEAIRKTQKEFDNKLAALLRDGVRRGEFEVRDTAVASLAISGMVRWAHRWYSPAGRLSPEQLCDEMADLALKLAGAKCQSGVASAAPGKGGTATGRAAPRRRRAAAK</sequence>
<organism evidence="7 8">
    <name type="scientific">Chelatococcus reniformis</name>
    <dbReference type="NCBI Taxonomy" id="1494448"/>
    <lineage>
        <taxon>Bacteria</taxon>
        <taxon>Pseudomonadati</taxon>
        <taxon>Pseudomonadota</taxon>
        <taxon>Alphaproteobacteria</taxon>
        <taxon>Hyphomicrobiales</taxon>
        <taxon>Chelatococcaceae</taxon>
        <taxon>Chelatococcus</taxon>
    </lineage>
</organism>
<dbReference type="PROSITE" id="PS50977">
    <property type="entry name" value="HTH_TETR_2"/>
    <property type="match status" value="1"/>
</dbReference>
<reference evidence="7" key="2">
    <citation type="submission" date="2020-09" db="EMBL/GenBank/DDBJ databases">
        <authorList>
            <person name="Sun Q."/>
            <person name="Zhou Y."/>
        </authorList>
    </citation>
    <scope>NUCLEOTIDE SEQUENCE</scope>
    <source>
        <strain evidence="7">CGMCC 1.12919</strain>
    </source>
</reference>
<keyword evidence="8" id="KW-1185">Reference proteome</keyword>
<dbReference type="AlphaFoldDB" id="A0A916XP58"/>
<evidence type="ECO:0000256" key="4">
    <source>
        <dbReference type="PROSITE-ProRule" id="PRU00335"/>
    </source>
</evidence>
<dbReference type="SUPFAM" id="SSF48498">
    <property type="entry name" value="Tetracyclin repressor-like, C-terminal domain"/>
    <property type="match status" value="1"/>
</dbReference>
<name>A0A916XP58_9HYPH</name>
<evidence type="ECO:0000256" key="2">
    <source>
        <dbReference type="ARBA" id="ARBA00023125"/>
    </source>
</evidence>
<dbReference type="InterPro" id="IPR023772">
    <property type="entry name" value="DNA-bd_HTH_TetR-type_CS"/>
</dbReference>
<dbReference type="GO" id="GO:0003700">
    <property type="term" value="F:DNA-binding transcription factor activity"/>
    <property type="evidence" value="ECO:0007669"/>
    <property type="project" value="TreeGrafter"/>
</dbReference>
<dbReference type="InterPro" id="IPR001647">
    <property type="entry name" value="HTH_TetR"/>
</dbReference>
<evidence type="ECO:0000313" key="7">
    <source>
        <dbReference type="EMBL" id="GGC89195.1"/>
    </source>
</evidence>
<evidence type="ECO:0000256" key="1">
    <source>
        <dbReference type="ARBA" id="ARBA00023015"/>
    </source>
</evidence>
<dbReference type="PRINTS" id="PR00455">
    <property type="entry name" value="HTHTETR"/>
</dbReference>
<dbReference type="Gene3D" id="1.10.357.10">
    <property type="entry name" value="Tetracycline Repressor, domain 2"/>
    <property type="match status" value="1"/>
</dbReference>
<feature type="domain" description="HTH tetR-type" evidence="6">
    <location>
        <begin position="13"/>
        <end position="73"/>
    </location>
</feature>
<keyword evidence="3" id="KW-0804">Transcription</keyword>
<dbReference type="GO" id="GO:0000976">
    <property type="term" value="F:transcription cis-regulatory region binding"/>
    <property type="evidence" value="ECO:0007669"/>
    <property type="project" value="TreeGrafter"/>
</dbReference>
<dbReference type="Pfam" id="PF00440">
    <property type="entry name" value="TetR_N"/>
    <property type="match status" value="1"/>
</dbReference>
<keyword evidence="1" id="KW-0805">Transcription regulation</keyword>
<gene>
    <name evidence="7" type="ORF">GCM10010994_53800</name>
</gene>
<evidence type="ECO:0000256" key="5">
    <source>
        <dbReference type="SAM" id="MobiDB-lite"/>
    </source>
</evidence>
<dbReference type="PANTHER" id="PTHR30055">
    <property type="entry name" value="HTH-TYPE TRANSCRIPTIONAL REGULATOR RUTR"/>
    <property type="match status" value="1"/>
</dbReference>
<dbReference type="Gene3D" id="1.10.10.60">
    <property type="entry name" value="Homeodomain-like"/>
    <property type="match status" value="1"/>
</dbReference>
<dbReference type="Pfam" id="PF17932">
    <property type="entry name" value="TetR_C_24"/>
    <property type="match status" value="1"/>
</dbReference>
<evidence type="ECO:0000259" key="6">
    <source>
        <dbReference type="PROSITE" id="PS50977"/>
    </source>
</evidence>
<dbReference type="InterPro" id="IPR050109">
    <property type="entry name" value="HTH-type_TetR-like_transc_reg"/>
</dbReference>
<dbReference type="EMBL" id="BMGG01000011">
    <property type="protein sequence ID" value="GGC89195.1"/>
    <property type="molecule type" value="Genomic_DNA"/>
</dbReference>
<dbReference type="InterPro" id="IPR009057">
    <property type="entry name" value="Homeodomain-like_sf"/>
</dbReference>
<evidence type="ECO:0000256" key="3">
    <source>
        <dbReference type="ARBA" id="ARBA00023163"/>
    </source>
</evidence>
<dbReference type="InterPro" id="IPR041490">
    <property type="entry name" value="KstR2_TetR_C"/>
</dbReference>
<evidence type="ECO:0000313" key="8">
    <source>
        <dbReference type="Proteomes" id="UP000637002"/>
    </source>
</evidence>
<dbReference type="RefSeq" id="WP_188612265.1">
    <property type="nucleotide sequence ID" value="NZ_BMGG01000011.1"/>
</dbReference>
<dbReference type="Proteomes" id="UP000637002">
    <property type="component" value="Unassembled WGS sequence"/>
</dbReference>
<dbReference type="SUPFAM" id="SSF46689">
    <property type="entry name" value="Homeodomain-like"/>
    <property type="match status" value="1"/>
</dbReference>
<reference evidence="7" key="1">
    <citation type="journal article" date="2014" name="Int. J. Syst. Evol. Microbiol.">
        <title>Complete genome sequence of Corynebacterium casei LMG S-19264T (=DSM 44701T), isolated from a smear-ripened cheese.</title>
        <authorList>
            <consortium name="US DOE Joint Genome Institute (JGI-PGF)"/>
            <person name="Walter F."/>
            <person name="Albersmeier A."/>
            <person name="Kalinowski J."/>
            <person name="Ruckert C."/>
        </authorList>
    </citation>
    <scope>NUCLEOTIDE SEQUENCE</scope>
    <source>
        <strain evidence="7">CGMCC 1.12919</strain>
    </source>
</reference>
<proteinExistence type="predicted"/>
<dbReference type="PROSITE" id="PS01081">
    <property type="entry name" value="HTH_TETR_1"/>
    <property type="match status" value="1"/>
</dbReference>
<feature type="region of interest" description="Disordered" evidence="5">
    <location>
        <begin position="205"/>
        <end position="231"/>
    </location>
</feature>
<feature type="DNA-binding region" description="H-T-H motif" evidence="4">
    <location>
        <begin position="36"/>
        <end position="55"/>
    </location>
</feature>
<dbReference type="InterPro" id="IPR036271">
    <property type="entry name" value="Tet_transcr_reg_TetR-rel_C_sf"/>
</dbReference>